<keyword evidence="1" id="KW-0732">Signal</keyword>
<keyword evidence="3" id="KW-1185">Reference proteome</keyword>
<proteinExistence type="predicted"/>
<gene>
    <name evidence="2" type="ORF">E5A74_00765</name>
</gene>
<dbReference type="PROSITE" id="PS51257">
    <property type="entry name" value="PROKAR_LIPOPROTEIN"/>
    <property type="match status" value="1"/>
</dbReference>
<feature type="chain" id="PRO_5020384904" description="DUF4398 domain-containing protein" evidence="1">
    <location>
        <begin position="22"/>
        <end position="171"/>
    </location>
</feature>
<dbReference type="AlphaFoldDB" id="A0A4S1WTW4"/>
<reference evidence="2 3" key="1">
    <citation type="submission" date="2019-04" db="EMBL/GenBank/DDBJ databases">
        <title>Sphingomonas psychrotolerans sp. nov., isolated from soil in the Tianshan Mountains, Xinjiang, China.</title>
        <authorList>
            <person name="Luo Y."/>
            <person name="Sheng H."/>
        </authorList>
    </citation>
    <scope>NUCLEOTIDE SEQUENCE [LARGE SCALE GENOMIC DNA]</scope>
    <source>
        <strain evidence="2 3">KIS18-15</strain>
    </source>
</reference>
<dbReference type="Proteomes" id="UP000309848">
    <property type="component" value="Unassembled WGS sequence"/>
</dbReference>
<comment type="caution">
    <text evidence="2">The sequence shown here is derived from an EMBL/GenBank/DDBJ whole genome shotgun (WGS) entry which is preliminary data.</text>
</comment>
<name>A0A4S1WTW4_9SPHN</name>
<dbReference type="OrthoDB" id="7583152at2"/>
<evidence type="ECO:0000313" key="2">
    <source>
        <dbReference type="EMBL" id="TGX45747.1"/>
    </source>
</evidence>
<protein>
    <recommendedName>
        <fullName evidence="4">DUF4398 domain-containing protein</fullName>
    </recommendedName>
</protein>
<dbReference type="RefSeq" id="WP_135981865.1">
    <property type="nucleotide sequence ID" value="NZ_JAASQM010000001.1"/>
</dbReference>
<organism evidence="2 3">
    <name type="scientific">Sphingomonas naasensis</name>
    <dbReference type="NCBI Taxonomy" id="1344951"/>
    <lineage>
        <taxon>Bacteria</taxon>
        <taxon>Pseudomonadati</taxon>
        <taxon>Pseudomonadota</taxon>
        <taxon>Alphaproteobacteria</taxon>
        <taxon>Sphingomonadales</taxon>
        <taxon>Sphingomonadaceae</taxon>
        <taxon>Sphingomonas</taxon>
    </lineage>
</organism>
<sequence length="171" mass="17501">MRSSLFAALPALAPLVLIALAGCTQSPDAYPSLLPRPIEKQSLAEPERVAAVPVPDPALDSRIAALSTPLAANSQKFAAAAQDAEAKIAVARGVAEGSDAWLDAQTALSTIESLRAPTLNALAQLEEIAIERGKAGEPPYPALDAVIAEADGMAKAQDMRIAALKAALGGE</sequence>
<accession>A0A4S1WTW4</accession>
<evidence type="ECO:0000313" key="3">
    <source>
        <dbReference type="Proteomes" id="UP000309848"/>
    </source>
</evidence>
<evidence type="ECO:0000256" key="1">
    <source>
        <dbReference type="SAM" id="SignalP"/>
    </source>
</evidence>
<dbReference type="EMBL" id="SRXU01000001">
    <property type="protein sequence ID" value="TGX45747.1"/>
    <property type="molecule type" value="Genomic_DNA"/>
</dbReference>
<feature type="signal peptide" evidence="1">
    <location>
        <begin position="1"/>
        <end position="21"/>
    </location>
</feature>
<evidence type="ECO:0008006" key="4">
    <source>
        <dbReference type="Google" id="ProtNLM"/>
    </source>
</evidence>